<protein>
    <recommendedName>
        <fullName evidence="4 5">Protein GrpE</fullName>
    </recommendedName>
    <alternativeName>
        <fullName evidence="4">HSP-70 cofactor</fullName>
    </alternativeName>
</protein>
<keyword evidence="2 4" id="KW-0346">Stress response</keyword>
<dbReference type="NCBIfam" id="NF010748">
    <property type="entry name" value="PRK14150.1"/>
    <property type="match status" value="1"/>
</dbReference>
<gene>
    <name evidence="4" type="primary">grpE</name>
    <name evidence="8" type="ORF">WSI_02460</name>
</gene>
<keyword evidence="3 4" id="KW-0143">Chaperone</keyword>
<name>A0ABM5NG83_LIBAS</name>
<evidence type="ECO:0000313" key="8">
    <source>
        <dbReference type="EMBL" id="AGH16862.1"/>
    </source>
</evidence>
<proteinExistence type="inferred from homology"/>
<keyword evidence="4" id="KW-0963">Cytoplasm</keyword>
<dbReference type="InterPro" id="IPR009012">
    <property type="entry name" value="GrpE_head"/>
</dbReference>
<dbReference type="SUPFAM" id="SSF58014">
    <property type="entry name" value="Coiled-coil domain of nucleotide exchange factor GrpE"/>
    <property type="match status" value="1"/>
</dbReference>
<dbReference type="Proteomes" id="UP000011820">
    <property type="component" value="Chromosome"/>
</dbReference>
<dbReference type="RefSeq" id="WP_015452459.1">
    <property type="nucleotide sequence ID" value="NC_020549.1"/>
</dbReference>
<evidence type="ECO:0000256" key="3">
    <source>
        <dbReference type="ARBA" id="ARBA00023186"/>
    </source>
</evidence>
<feature type="region of interest" description="Disordered" evidence="7">
    <location>
        <begin position="178"/>
        <end position="215"/>
    </location>
</feature>
<dbReference type="CDD" id="cd00446">
    <property type="entry name" value="GrpE"/>
    <property type="match status" value="1"/>
</dbReference>
<dbReference type="InterPro" id="IPR013805">
    <property type="entry name" value="GrpE_CC"/>
</dbReference>
<dbReference type="Gene3D" id="2.30.22.10">
    <property type="entry name" value="Head domain of nucleotide exchange factor GrpE"/>
    <property type="match status" value="1"/>
</dbReference>
<accession>A0ABM5NG83</accession>
<evidence type="ECO:0000256" key="1">
    <source>
        <dbReference type="ARBA" id="ARBA00009054"/>
    </source>
</evidence>
<comment type="similarity">
    <text evidence="1 4 6">Belongs to the GrpE family.</text>
</comment>
<evidence type="ECO:0000256" key="6">
    <source>
        <dbReference type="RuleBase" id="RU004478"/>
    </source>
</evidence>
<dbReference type="PROSITE" id="PS01071">
    <property type="entry name" value="GRPE"/>
    <property type="match status" value="1"/>
</dbReference>
<dbReference type="Pfam" id="PF01025">
    <property type="entry name" value="GrpE"/>
    <property type="match status" value="1"/>
</dbReference>
<keyword evidence="9" id="KW-1185">Reference proteome</keyword>
<comment type="subunit">
    <text evidence="4">Homodimer.</text>
</comment>
<reference evidence="8 9" key="1">
    <citation type="journal article" date="2013" name="Genome Announc.">
        <title>Complete Genome Sequence of a Chinese Strain of 'Candidatus Liberibacter asiaticus'.</title>
        <authorList>
            <person name="Lin H."/>
            <person name="Han C.S."/>
            <person name="Liu B."/>
            <person name="Lou B."/>
            <person name="Bai X."/>
            <person name="Deng C."/>
            <person name="Civerolo E.L."/>
            <person name="Gupta G."/>
        </authorList>
    </citation>
    <scope>NUCLEOTIDE SEQUENCE [LARGE SCALE GENOMIC DNA]</scope>
    <source>
        <strain evidence="9">gxpsy</strain>
    </source>
</reference>
<evidence type="ECO:0000313" key="9">
    <source>
        <dbReference type="Proteomes" id="UP000011820"/>
    </source>
</evidence>
<evidence type="ECO:0000256" key="2">
    <source>
        <dbReference type="ARBA" id="ARBA00023016"/>
    </source>
</evidence>
<evidence type="ECO:0000256" key="4">
    <source>
        <dbReference type="HAMAP-Rule" id="MF_01151"/>
    </source>
</evidence>
<dbReference type="SUPFAM" id="SSF51064">
    <property type="entry name" value="Head domain of nucleotide exchange factor GrpE"/>
    <property type="match status" value="1"/>
</dbReference>
<dbReference type="PRINTS" id="PR00773">
    <property type="entry name" value="GRPEPROTEIN"/>
</dbReference>
<organism evidence="8 9">
    <name type="scientific">Candidatus Liberibacter asiaticus str. gxpsy</name>
    <dbReference type="NCBI Taxonomy" id="1174529"/>
    <lineage>
        <taxon>Bacteria</taxon>
        <taxon>Pseudomonadati</taxon>
        <taxon>Pseudomonadota</taxon>
        <taxon>Alphaproteobacteria</taxon>
        <taxon>Hyphomicrobiales</taxon>
        <taxon>Rhizobiaceae</taxon>
        <taxon>Liberibacter</taxon>
    </lineage>
</organism>
<feature type="region of interest" description="Disordered" evidence="7">
    <location>
        <begin position="1"/>
        <end position="34"/>
    </location>
</feature>
<comment type="function">
    <text evidence="4 5">Participates actively in the response to hyperosmotic and heat shock by preventing the aggregation of stress-denatured proteins, in association with DnaK and GrpE. It is the nucleotide exchange factor for DnaK and may function as a thermosensor. Unfolded proteins bind initially to DnaJ; upon interaction with the DnaJ-bound protein, DnaK hydrolyzes its bound ATP, resulting in the formation of a stable complex. GrpE releases ADP from DnaK; ATP binding to DnaK triggers the release of the substrate protein, thus completing the reaction cycle. Several rounds of ATP-dependent interactions between DnaJ, DnaK and GrpE are required for fully efficient folding.</text>
</comment>
<comment type="subcellular location">
    <subcellularLocation>
        <location evidence="4">Cytoplasm</location>
    </subcellularLocation>
</comment>
<feature type="compositionally biased region" description="Basic and acidic residues" evidence="7">
    <location>
        <begin position="205"/>
        <end position="215"/>
    </location>
</feature>
<evidence type="ECO:0000256" key="7">
    <source>
        <dbReference type="SAM" id="MobiDB-lite"/>
    </source>
</evidence>
<dbReference type="Gene3D" id="3.90.20.20">
    <property type="match status" value="1"/>
</dbReference>
<dbReference type="HAMAP" id="MF_01151">
    <property type="entry name" value="GrpE"/>
    <property type="match status" value="1"/>
</dbReference>
<dbReference type="NCBIfam" id="NF010739">
    <property type="entry name" value="PRK14141.1"/>
    <property type="match status" value="1"/>
</dbReference>
<dbReference type="PANTHER" id="PTHR21237:SF23">
    <property type="entry name" value="GRPE PROTEIN HOMOLOG, MITOCHONDRIAL"/>
    <property type="match status" value="1"/>
</dbReference>
<dbReference type="GeneID" id="93076867"/>
<evidence type="ECO:0000256" key="5">
    <source>
        <dbReference type="RuleBase" id="RU000639"/>
    </source>
</evidence>
<feature type="compositionally biased region" description="Basic and acidic residues" evidence="7">
    <location>
        <begin position="1"/>
        <end position="11"/>
    </location>
</feature>
<dbReference type="PANTHER" id="PTHR21237">
    <property type="entry name" value="GRPE PROTEIN"/>
    <property type="match status" value="1"/>
</dbReference>
<sequence>MSEKNIDKEKNPSNANSSTAEEKSEINIPEESLNQSEEFRDKYLRVIAEMENLRRRTDREKKDAQSYSIAKFARDMLSVSDNLSRALDSAPLDLANSEKKSESVLKSLIEGIEMTRREMMSTLERYGVKKIDAKDQKFNPNMHQAMFEEPHDTVPANTIIKVVQDGYAINERVLRPALVSISKGKTQNPTEEKKETIEQPSPLDIEERNKTQTKN</sequence>
<dbReference type="InterPro" id="IPR000740">
    <property type="entry name" value="GrpE"/>
</dbReference>
<dbReference type="EMBL" id="CP004005">
    <property type="protein sequence ID" value="AGH16862.1"/>
    <property type="molecule type" value="Genomic_DNA"/>
</dbReference>